<dbReference type="Proteomes" id="UP000828390">
    <property type="component" value="Unassembled WGS sequence"/>
</dbReference>
<dbReference type="AlphaFoldDB" id="A0A9D3Z0U3"/>
<evidence type="ECO:0000313" key="3">
    <source>
        <dbReference type="Proteomes" id="UP000828390"/>
    </source>
</evidence>
<evidence type="ECO:0000313" key="2">
    <source>
        <dbReference type="EMBL" id="KAH3709822.1"/>
    </source>
</evidence>
<dbReference type="EMBL" id="JAIWYP010000014">
    <property type="protein sequence ID" value="KAH3709822.1"/>
    <property type="molecule type" value="Genomic_DNA"/>
</dbReference>
<reference evidence="2" key="1">
    <citation type="journal article" date="2019" name="bioRxiv">
        <title>The Genome of the Zebra Mussel, Dreissena polymorpha: A Resource for Invasive Species Research.</title>
        <authorList>
            <person name="McCartney M.A."/>
            <person name="Auch B."/>
            <person name="Kono T."/>
            <person name="Mallez S."/>
            <person name="Zhang Y."/>
            <person name="Obille A."/>
            <person name="Becker A."/>
            <person name="Abrahante J.E."/>
            <person name="Garbe J."/>
            <person name="Badalamenti J.P."/>
            <person name="Herman A."/>
            <person name="Mangelson H."/>
            <person name="Liachko I."/>
            <person name="Sullivan S."/>
            <person name="Sone E.D."/>
            <person name="Koren S."/>
            <person name="Silverstein K.A.T."/>
            <person name="Beckman K.B."/>
            <person name="Gohl D.M."/>
        </authorList>
    </citation>
    <scope>NUCLEOTIDE SEQUENCE</scope>
    <source>
        <strain evidence="2">Duluth1</strain>
        <tissue evidence="2">Whole animal</tissue>
    </source>
</reference>
<gene>
    <name evidence="2" type="ORF">DPMN_069287</name>
</gene>
<proteinExistence type="predicted"/>
<keyword evidence="1" id="KW-0472">Membrane</keyword>
<comment type="caution">
    <text evidence="2">The sequence shown here is derived from an EMBL/GenBank/DDBJ whole genome shotgun (WGS) entry which is preliminary data.</text>
</comment>
<keyword evidence="3" id="KW-1185">Reference proteome</keyword>
<feature type="transmembrane region" description="Helical" evidence="1">
    <location>
        <begin position="23"/>
        <end position="43"/>
    </location>
</feature>
<evidence type="ECO:0000256" key="1">
    <source>
        <dbReference type="SAM" id="Phobius"/>
    </source>
</evidence>
<accession>A0A9D3Z0U3</accession>
<organism evidence="2 3">
    <name type="scientific">Dreissena polymorpha</name>
    <name type="common">Zebra mussel</name>
    <name type="synonym">Mytilus polymorpha</name>
    <dbReference type="NCBI Taxonomy" id="45954"/>
    <lineage>
        <taxon>Eukaryota</taxon>
        <taxon>Metazoa</taxon>
        <taxon>Spiralia</taxon>
        <taxon>Lophotrochozoa</taxon>
        <taxon>Mollusca</taxon>
        <taxon>Bivalvia</taxon>
        <taxon>Autobranchia</taxon>
        <taxon>Heteroconchia</taxon>
        <taxon>Euheterodonta</taxon>
        <taxon>Imparidentia</taxon>
        <taxon>Neoheterodontei</taxon>
        <taxon>Myida</taxon>
        <taxon>Dreissenoidea</taxon>
        <taxon>Dreissenidae</taxon>
        <taxon>Dreissena</taxon>
    </lineage>
</organism>
<keyword evidence="1" id="KW-1133">Transmembrane helix</keyword>
<keyword evidence="1" id="KW-0812">Transmembrane</keyword>
<protein>
    <submittedName>
        <fullName evidence="2">Uncharacterized protein</fullName>
    </submittedName>
</protein>
<reference evidence="2" key="2">
    <citation type="submission" date="2020-11" db="EMBL/GenBank/DDBJ databases">
        <authorList>
            <person name="McCartney M.A."/>
            <person name="Auch B."/>
            <person name="Kono T."/>
            <person name="Mallez S."/>
            <person name="Becker A."/>
            <person name="Gohl D.M."/>
            <person name="Silverstein K.A.T."/>
            <person name="Koren S."/>
            <person name="Bechman K.B."/>
            <person name="Herman A."/>
            <person name="Abrahante J.E."/>
            <person name="Garbe J."/>
        </authorList>
    </citation>
    <scope>NUCLEOTIDE SEQUENCE</scope>
    <source>
        <strain evidence="2">Duluth1</strain>
        <tissue evidence="2">Whole animal</tissue>
    </source>
</reference>
<name>A0A9D3Z0U3_DREPO</name>
<sequence length="54" mass="6209">MTLMYLKSNLVGNRDFIVLRSLLNFRFVLPVLLKIFFHAALGLSKNARETILEA</sequence>